<protein>
    <submittedName>
        <fullName evidence="1">Uncharacterized protein</fullName>
    </submittedName>
</protein>
<dbReference type="InParanoid" id="A0A0H2R4E0"/>
<keyword evidence="2" id="KW-1185">Reference proteome</keyword>
<proteinExistence type="predicted"/>
<evidence type="ECO:0000313" key="1">
    <source>
        <dbReference type="EMBL" id="KLO06202.1"/>
    </source>
</evidence>
<accession>A0A0H2R4E0</accession>
<evidence type="ECO:0000313" key="2">
    <source>
        <dbReference type="Proteomes" id="UP000053477"/>
    </source>
</evidence>
<organism evidence="1 2">
    <name type="scientific">Schizopora paradoxa</name>
    <dbReference type="NCBI Taxonomy" id="27342"/>
    <lineage>
        <taxon>Eukaryota</taxon>
        <taxon>Fungi</taxon>
        <taxon>Dikarya</taxon>
        <taxon>Basidiomycota</taxon>
        <taxon>Agaricomycotina</taxon>
        <taxon>Agaricomycetes</taxon>
        <taxon>Hymenochaetales</taxon>
        <taxon>Schizoporaceae</taxon>
        <taxon>Schizopora</taxon>
    </lineage>
</organism>
<dbReference type="EMBL" id="KQ086227">
    <property type="protein sequence ID" value="KLO06202.1"/>
    <property type="molecule type" value="Genomic_DNA"/>
</dbReference>
<dbReference type="Proteomes" id="UP000053477">
    <property type="component" value="Unassembled WGS sequence"/>
</dbReference>
<name>A0A0H2R4E0_9AGAM</name>
<dbReference type="AlphaFoldDB" id="A0A0H2R4E0"/>
<gene>
    <name evidence="1" type="ORF">SCHPADRAFT_697211</name>
</gene>
<sequence length="172" mass="19440">MRPLFVLLVHPRPNRGNLIENDDMQELLRRTIFAFFPPNVENLSDGSSETNAWSFFRPDGSLKNENASINPEGNPNIVRMNRVGSVSRCVLIHAIASAHPSRVPQVQIGLIMCIDMRSQNDNVPELQRNTTSAFFPTNIDEEPPDGSSEANAWTEWYRSLWRLCWSGGATEE</sequence>
<reference evidence="1 2" key="1">
    <citation type="submission" date="2015-04" db="EMBL/GenBank/DDBJ databases">
        <title>Complete genome sequence of Schizopora paradoxa KUC8140, a cosmopolitan wood degrader in East Asia.</title>
        <authorList>
            <consortium name="DOE Joint Genome Institute"/>
            <person name="Min B."/>
            <person name="Park H."/>
            <person name="Jang Y."/>
            <person name="Kim J.-J."/>
            <person name="Kim K.H."/>
            <person name="Pangilinan J."/>
            <person name="Lipzen A."/>
            <person name="Riley R."/>
            <person name="Grigoriev I.V."/>
            <person name="Spatafora J.W."/>
            <person name="Choi I.-G."/>
        </authorList>
    </citation>
    <scope>NUCLEOTIDE SEQUENCE [LARGE SCALE GENOMIC DNA]</scope>
    <source>
        <strain evidence="1 2">KUC8140</strain>
    </source>
</reference>